<name>A0A9E7N7C7_9CAUD</name>
<dbReference type="InterPro" id="IPR021957">
    <property type="entry name" value="DUF3574"/>
</dbReference>
<organism evidence="1 2">
    <name type="scientific">Brevundimonas phage vB_BgoS-Bajun</name>
    <dbReference type="NCBI Taxonomy" id="2948594"/>
    <lineage>
        <taxon>Viruses</taxon>
        <taxon>Duplodnaviria</taxon>
        <taxon>Heunggongvirae</taxon>
        <taxon>Uroviricota</taxon>
        <taxon>Caudoviricetes</taxon>
        <taxon>Dolichocephalovirinae</taxon>
    </lineage>
</organism>
<evidence type="ECO:0000313" key="1">
    <source>
        <dbReference type="EMBL" id="UTC29817.1"/>
    </source>
</evidence>
<keyword evidence="2" id="KW-1185">Reference proteome</keyword>
<dbReference type="Pfam" id="PF12098">
    <property type="entry name" value="DUF3574"/>
    <property type="match status" value="1"/>
</dbReference>
<protein>
    <submittedName>
        <fullName evidence="1">Uncharacterized protein</fullName>
    </submittedName>
</protein>
<dbReference type="Proteomes" id="UP001057427">
    <property type="component" value="Segment"/>
</dbReference>
<reference evidence="1" key="1">
    <citation type="submission" date="2022-05" db="EMBL/GenBank/DDBJ databases">
        <authorList>
            <person name="Friedrich I."/>
            <person name="Poehlein A."/>
            <person name="Schneider D."/>
            <person name="Hertel R."/>
            <person name="Daniel R."/>
        </authorList>
    </citation>
    <scope>NUCLEOTIDE SEQUENCE</scope>
</reference>
<evidence type="ECO:0000313" key="2">
    <source>
        <dbReference type="Proteomes" id="UP001057427"/>
    </source>
</evidence>
<proteinExistence type="predicted"/>
<accession>A0A9E7N7C7</accession>
<gene>
    <name evidence="1" type="ORF">BAJUN_01870</name>
</gene>
<sequence>MRNASIILPARDNDGADLSPLHAILAAELCNTFGGFTASAVTGAWRDDTDGRIYQDESTEYRIAADWNPAQREALESIAARYCAEARQVVIYVQHANGAVSFVPPVEYAEAVETAPRTGEPDHKGARRKQAEAFGELFARVA</sequence>
<dbReference type="EMBL" id="ON529858">
    <property type="protein sequence ID" value="UTC29817.1"/>
    <property type="molecule type" value="Genomic_DNA"/>
</dbReference>